<organism evidence="3">
    <name type="scientific">Arthrobacter saudimassiliensis</name>
    <dbReference type="NCBI Taxonomy" id="1461584"/>
    <lineage>
        <taxon>Bacteria</taxon>
        <taxon>Bacillati</taxon>
        <taxon>Actinomycetota</taxon>
        <taxon>Actinomycetes</taxon>
        <taxon>Micrococcales</taxon>
        <taxon>Micrococcaceae</taxon>
        <taxon>Arthrobacter</taxon>
    </lineage>
</organism>
<reference evidence="3" key="1">
    <citation type="submission" date="2014-07" db="EMBL/GenBank/DDBJ databases">
        <authorList>
            <person name="Urmite Genomes Urmite Genomes"/>
        </authorList>
    </citation>
    <scope>NUCLEOTIDE SEQUENCE</scope>
    <source>
        <strain evidence="3">11W110_air</strain>
    </source>
</reference>
<feature type="domain" description="Activator of Hsp90 ATPase homologue 1/2-like C-terminal" evidence="2">
    <location>
        <begin position="23"/>
        <end position="160"/>
    </location>
</feature>
<dbReference type="Pfam" id="PF08327">
    <property type="entry name" value="AHSA1"/>
    <property type="match status" value="1"/>
</dbReference>
<accession>A0A078MS99</accession>
<dbReference type="InterPro" id="IPR013538">
    <property type="entry name" value="ASHA1/2-like_C"/>
</dbReference>
<comment type="similarity">
    <text evidence="1">Belongs to the AHA1 family.</text>
</comment>
<dbReference type="Gene3D" id="3.30.530.20">
    <property type="match status" value="1"/>
</dbReference>
<dbReference type="InterPro" id="IPR023393">
    <property type="entry name" value="START-like_dom_sf"/>
</dbReference>
<gene>
    <name evidence="3" type="ORF">BN1051_01027</name>
</gene>
<name>A0A078MS99_9MICC</name>
<evidence type="ECO:0000313" key="3">
    <source>
        <dbReference type="EMBL" id="CEA07706.1"/>
    </source>
</evidence>
<dbReference type="PATRIC" id="fig|1461584.3.peg.1020"/>
<dbReference type="SUPFAM" id="SSF55961">
    <property type="entry name" value="Bet v1-like"/>
    <property type="match status" value="1"/>
</dbReference>
<sequence>MSVTDVQKDYDSLSLTLTAELPAPPERVWQLWADPRLLERWWGPPTWPATVDSFDFRPGGEVAYHMTGPDGSVARGWWVLRSIEEPVALAFEDGFADDDGRPSAELPVMPTTVQLAPSGDRGTTMTISTAYASRQDMERVLEMGMAEGLREAVSQMDGLLVSA</sequence>
<protein>
    <recommendedName>
        <fullName evidence="2">Activator of Hsp90 ATPase homologue 1/2-like C-terminal domain-containing protein</fullName>
    </recommendedName>
</protein>
<proteinExistence type="inferred from homology"/>
<dbReference type="CDD" id="cd07814">
    <property type="entry name" value="SRPBCC_CalC_Aha1-like"/>
    <property type="match status" value="1"/>
</dbReference>
<evidence type="ECO:0000259" key="2">
    <source>
        <dbReference type="Pfam" id="PF08327"/>
    </source>
</evidence>
<dbReference type="EMBL" id="LN483070">
    <property type="protein sequence ID" value="CEA07706.1"/>
    <property type="molecule type" value="Genomic_DNA"/>
</dbReference>
<evidence type="ECO:0000256" key="1">
    <source>
        <dbReference type="ARBA" id="ARBA00006817"/>
    </source>
</evidence>
<dbReference type="AlphaFoldDB" id="A0A078MS99"/>